<accession>A0A1M7PDW6</accession>
<proteinExistence type="predicted"/>
<reference evidence="2 3" key="1">
    <citation type="submission" date="2016-11" db="EMBL/GenBank/DDBJ databases">
        <authorList>
            <person name="Jaros S."/>
            <person name="Januszkiewicz K."/>
            <person name="Wedrychowicz H."/>
        </authorList>
    </citation>
    <scope>NUCLEOTIDE SEQUENCE [LARGE SCALE GENOMIC DNA]</scope>
    <source>
        <strain evidence="2 3">DSM 22153</strain>
    </source>
</reference>
<sequence length="662" mass="72459">MAEAFKLKTFGVPELTLACGRPMPMATRKSLAILAFLSRCQGGVATREKLADLFWSAAEREKAAQSLRQALRQIKVVAPRETPLVVPADKNHLALNSGVISTDVARVEELLRSGRASDFQQASKLVTGPFLSGFETIDSHFADWLLIERRRVEDHLIAQTLKVLNDARLAEPSPRIEAGARFILQIDASNEQAHQILIQALLVGGRRTEAEQQLEICKAELKAALDAVPEAATLALLEIGSGALQQSQPSERPYAMAGALIGESADAVQLPELTIVQLGNGASQSPYALSALDEIRTSLAAYRNLDLYDQSLVGGNGANVELTRVEAGELGSFLLRFRHDPFTDCLYLQLERRDTGRVQFNEVIDLERIRSIDDLKSSCFQAVDRIQGHIIGRLRSRPGVTPFSRWCQAEALLWEFSLSSDQRALKILDELMSEHPSFSLPHAGKTSVLLKRLMYYPLAAGGVVCPEDAVDSGSRAVLLDPWQVLAQRISGWALTVAGRASEARKSFAEAERLNPRDPFNLMSVAEGYGFIGDLDRARQLADSALSKVSAAPRVFYEYMGNIHFSTGDYGQAADLLSRAPSDSIVALVTRISALLKQGNGSEAQRVLEQLKSRALSRLPNAVPANHEIVRTWLHHTNMYQDPAARAAYAAGGSFVLSNLNFN</sequence>
<dbReference type="PANTHER" id="PTHR35807:SF3">
    <property type="entry name" value="BLL5740 PROTEIN"/>
    <property type="match status" value="1"/>
</dbReference>
<dbReference type="SUPFAM" id="SSF48452">
    <property type="entry name" value="TPR-like"/>
    <property type="match status" value="2"/>
</dbReference>
<dbReference type="STRING" id="735517.SAMN05444272_4315"/>
<dbReference type="Pfam" id="PF03704">
    <property type="entry name" value="BTAD"/>
    <property type="match status" value="1"/>
</dbReference>
<dbReference type="InterPro" id="IPR051677">
    <property type="entry name" value="AfsR-DnrI-RedD_regulator"/>
</dbReference>
<dbReference type="InterPro" id="IPR011990">
    <property type="entry name" value="TPR-like_helical_dom_sf"/>
</dbReference>
<dbReference type="InterPro" id="IPR005158">
    <property type="entry name" value="BTAD"/>
</dbReference>
<dbReference type="OrthoDB" id="7888886at2"/>
<dbReference type="GO" id="GO:0003677">
    <property type="term" value="F:DNA binding"/>
    <property type="evidence" value="ECO:0007669"/>
    <property type="project" value="UniProtKB-KW"/>
</dbReference>
<name>A0A1M7PDW6_9HYPH</name>
<dbReference type="PANTHER" id="PTHR35807">
    <property type="entry name" value="TRANSCRIPTIONAL REGULATOR REDD-RELATED"/>
    <property type="match status" value="1"/>
</dbReference>
<evidence type="ECO:0000259" key="1">
    <source>
        <dbReference type="SMART" id="SM01043"/>
    </source>
</evidence>
<organism evidence="2 3">
    <name type="scientific">Roseibium suaedae</name>
    <dbReference type="NCBI Taxonomy" id="735517"/>
    <lineage>
        <taxon>Bacteria</taxon>
        <taxon>Pseudomonadati</taxon>
        <taxon>Pseudomonadota</taxon>
        <taxon>Alphaproteobacteria</taxon>
        <taxon>Hyphomicrobiales</taxon>
        <taxon>Stappiaceae</taxon>
        <taxon>Roseibium</taxon>
    </lineage>
</organism>
<dbReference type="EMBL" id="FRBW01000007">
    <property type="protein sequence ID" value="SHN14856.1"/>
    <property type="molecule type" value="Genomic_DNA"/>
</dbReference>
<gene>
    <name evidence="2" type="ORF">SAMN05444272_4315</name>
</gene>
<protein>
    <submittedName>
        <fullName evidence="2">DNA-binding transcriptional activator of the SARP family</fullName>
    </submittedName>
</protein>
<dbReference type="Gene3D" id="1.10.10.10">
    <property type="entry name" value="Winged helix-like DNA-binding domain superfamily/Winged helix DNA-binding domain"/>
    <property type="match status" value="1"/>
</dbReference>
<keyword evidence="2" id="KW-0238">DNA-binding</keyword>
<dbReference type="InterPro" id="IPR036388">
    <property type="entry name" value="WH-like_DNA-bd_sf"/>
</dbReference>
<dbReference type="Proteomes" id="UP000186002">
    <property type="component" value="Unassembled WGS sequence"/>
</dbReference>
<evidence type="ECO:0000313" key="3">
    <source>
        <dbReference type="Proteomes" id="UP000186002"/>
    </source>
</evidence>
<evidence type="ECO:0000313" key="2">
    <source>
        <dbReference type="EMBL" id="SHN14856.1"/>
    </source>
</evidence>
<dbReference type="AlphaFoldDB" id="A0A1M7PDW6"/>
<keyword evidence="3" id="KW-1185">Reference proteome</keyword>
<dbReference type="SMART" id="SM01043">
    <property type="entry name" value="BTAD"/>
    <property type="match status" value="1"/>
</dbReference>
<dbReference type="Gene3D" id="1.25.40.10">
    <property type="entry name" value="Tetratricopeptide repeat domain"/>
    <property type="match status" value="2"/>
</dbReference>
<feature type="domain" description="Bacterial transcriptional activator" evidence="1">
    <location>
        <begin position="102"/>
        <end position="238"/>
    </location>
</feature>